<name>A0AAV4TZW3_9ARAC</name>
<protein>
    <submittedName>
        <fullName evidence="1">Uncharacterized protein</fullName>
    </submittedName>
</protein>
<dbReference type="EMBL" id="BPLQ01010491">
    <property type="protein sequence ID" value="GIY51046.1"/>
    <property type="molecule type" value="Genomic_DNA"/>
</dbReference>
<proteinExistence type="predicted"/>
<sequence length="190" mass="21959">MRRRGSALPMLYSVGLNLSRPILPEVERDSGPEENVQGMPGSDMINIQFFIALCISLFNNATLHIHHLEYRFSQYEDSLTATFRQPLHYLSICAKIFSPLRQKVNSFVFFTLEIPRQGLLRAAYAGNENGPHSGENCHQFVKPQMRKNETSWQCSSHTLFSWTHLRWPILPEVKGDSGRMRTCKECWDRT</sequence>
<dbReference type="AlphaFoldDB" id="A0AAV4TZW3"/>
<evidence type="ECO:0000313" key="1">
    <source>
        <dbReference type="EMBL" id="GIY51046.1"/>
    </source>
</evidence>
<evidence type="ECO:0000313" key="2">
    <source>
        <dbReference type="Proteomes" id="UP001054837"/>
    </source>
</evidence>
<comment type="caution">
    <text evidence="1">The sequence shown here is derived from an EMBL/GenBank/DDBJ whole genome shotgun (WGS) entry which is preliminary data.</text>
</comment>
<dbReference type="Proteomes" id="UP001054837">
    <property type="component" value="Unassembled WGS sequence"/>
</dbReference>
<keyword evidence="2" id="KW-1185">Reference proteome</keyword>
<reference evidence="1 2" key="1">
    <citation type="submission" date="2021-06" db="EMBL/GenBank/DDBJ databases">
        <title>Caerostris darwini draft genome.</title>
        <authorList>
            <person name="Kono N."/>
            <person name="Arakawa K."/>
        </authorList>
    </citation>
    <scope>NUCLEOTIDE SEQUENCE [LARGE SCALE GENOMIC DNA]</scope>
</reference>
<accession>A0AAV4TZW3</accession>
<organism evidence="1 2">
    <name type="scientific">Caerostris darwini</name>
    <dbReference type="NCBI Taxonomy" id="1538125"/>
    <lineage>
        <taxon>Eukaryota</taxon>
        <taxon>Metazoa</taxon>
        <taxon>Ecdysozoa</taxon>
        <taxon>Arthropoda</taxon>
        <taxon>Chelicerata</taxon>
        <taxon>Arachnida</taxon>
        <taxon>Araneae</taxon>
        <taxon>Araneomorphae</taxon>
        <taxon>Entelegynae</taxon>
        <taxon>Araneoidea</taxon>
        <taxon>Araneidae</taxon>
        <taxon>Caerostris</taxon>
    </lineage>
</organism>
<gene>
    <name evidence="1" type="ORF">CDAR_557051</name>
</gene>